<feature type="compositionally biased region" description="Basic residues" evidence="5">
    <location>
        <begin position="1"/>
        <end position="14"/>
    </location>
</feature>
<dbReference type="Pfam" id="PF03564">
    <property type="entry name" value="DUF1759"/>
    <property type="match status" value="1"/>
</dbReference>
<dbReference type="InterPro" id="IPR041588">
    <property type="entry name" value="Integrase_H2C2"/>
</dbReference>
<dbReference type="Gene3D" id="3.30.420.10">
    <property type="entry name" value="Ribonuclease H-like superfamily/Ribonuclease H"/>
    <property type="match status" value="2"/>
</dbReference>
<feature type="compositionally biased region" description="Basic and acidic residues" evidence="5">
    <location>
        <begin position="15"/>
        <end position="27"/>
    </location>
</feature>
<evidence type="ECO:0000256" key="4">
    <source>
        <dbReference type="ARBA" id="ARBA00022918"/>
    </source>
</evidence>
<feature type="region of interest" description="Disordered" evidence="5">
    <location>
        <begin position="1"/>
        <end position="95"/>
    </location>
</feature>
<protein>
    <recommendedName>
        <fullName evidence="6">Integrase catalytic domain-containing protein</fullName>
    </recommendedName>
</protein>
<dbReference type="Gene3D" id="3.30.70.270">
    <property type="match status" value="2"/>
</dbReference>
<feature type="region of interest" description="Disordered" evidence="5">
    <location>
        <begin position="2309"/>
        <end position="2379"/>
    </location>
</feature>
<keyword evidence="3" id="KW-0255">Endonuclease</keyword>
<dbReference type="EMBL" id="CADCXV010000714">
    <property type="protein sequence ID" value="CAB0033557.1"/>
    <property type="molecule type" value="Genomic_DNA"/>
</dbReference>
<feature type="compositionally biased region" description="Polar residues" evidence="5">
    <location>
        <begin position="2700"/>
        <end position="2716"/>
    </location>
</feature>
<dbReference type="FunFam" id="3.10.20.370:FF:000001">
    <property type="entry name" value="Retrovirus-related Pol polyprotein from transposon 17.6-like protein"/>
    <property type="match status" value="1"/>
</dbReference>
<name>A0A6H5IDP1_9HYME</name>
<accession>A0A6H5IDP1</accession>
<dbReference type="SUPFAM" id="SSF56672">
    <property type="entry name" value="DNA/RNA polymerases"/>
    <property type="match status" value="1"/>
</dbReference>
<evidence type="ECO:0000313" key="7">
    <source>
        <dbReference type="EMBL" id="CAB0033557.1"/>
    </source>
</evidence>
<keyword evidence="8" id="KW-1185">Reference proteome</keyword>
<dbReference type="FunFam" id="3.30.420.10:FF:000032">
    <property type="entry name" value="Retrovirus-related Pol polyprotein from transposon 297-like Protein"/>
    <property type="match status" value="1"/>
</dbReference>
<dbReference type="GO" id="GO:0003964">
    <property type="term" value="F:RNA-directed DNA polymerase activity"/>
    <property type="evidence" value="ECO:0007669"/>
    <property type="project" value="UniProtKB-KW"/>
</dbReference>
<feature type="region of interest" description="Disordered" evidence="5">
    <location>
        <begin position="1651"/>
        <end position="1684"/>
    </location>
</feature>
<dbReference type="PROSITE" id="PS50994">
    <property type="entry name" value="INTEGRASE"/>
    <property type="match status" value="2"/>
</dbReference>
<dbReference type="InterPro" id="IPR043128">
    <property type="entry name" value="Rev_trsase/Diguanyl_cyclase"/>
</dbReference>
<dbReference type="PANTHER" id="PTHR47331">
    <property type="entry name" value="PHD-TYPE DOMAIN-CONTAINING PROTEIN"/>
    <property type="match status" value="1"/>
</dbReference>
<dbReference type="InterPro" id="IPR043502">
    <property type="entry name" value="DNA/RNA_pol_sf"/>
</dbReference>
<feature type="compositionally biased region" description="Low complexity" evidence="5">
    <location>
        <begin position="2515"/>
        <end position="2532"/>
    </location>
</feature>
<feature type="region of interest" description="Disordered" evidence="5">
    <location>
        <begin position="2772"/>
        <end position="2832"/>
    </location>
</feature>
<feature type="compositionally biased region" description="Basic and acidic residues" evidence="5">
    <location>
        <begin position="544"/>
        <end position="553"/>
    </location>
</feature>
<dbReference type="InterPro" id="IPR001584">
    <property type="entry name" value="Integrase_cat-core"/>
</dbReference>
<keyword evidence="3" id="KW-0378">Hydrolase</keyword>
<dbReference type="CDD" id="cd09274">
    <property type="entry name" value="RNase_HI_RT_Ty3"/>
    <property type="match status" value="1"/>
</dbReference>
<keyword evidence="1" id="KW-0808">Transferase</keyword>
<dbReference type="OrthoDB" id="416987at2759"/>
<keyword evidence="4" id="KW-0695">RNA-directed DNA polymerase</keyword>
<dbReference type="Proteomes" id="UP000479190">
    <property type="component" value="Unassembled WGS sequence"/>
</dbReference>
<feature type="compositionally biased region" description="Basic and acidic residues" evidence="5">
    <location>
        <begin position="2551"/>
        <end position="2564"/>
    </location>
</feature>
<proteinExistence type="predicted"/>
<feature type="compositionally biased region" description="Basic residues" evidence="5">
    <location>
        <begin position="2650"/>
        <end position="2667"/>
    </location>
</feature>
<evidence type="ECO:0000256" key="2">
    <source>
        <dbReference type="ARBA" id="ARBA00022722"/>
    </source>
</evidence>
<dbReference type="FunFam" id="3.30.70.270:FF:000026">
    <property type="entry name" value="Transposon Ty3-G Gag-Pol polyprotein"/>
    <property type="match status" value="1"/>
</dbReference>
<gene>
    <name evidence="7" type="ORF">TBRA_LOCUS5458</name>
</gene>
<dbReference type="InterPro" id="IPR005312">
    <property type="entry name" value="DUF1759"/>
</dbReference>
<dbReference type="Pfam" id="PF17919">
    <property type="entry name" value="RT_RNaseH_2"/>
    <property type="match status" value="1"/>
</dbReference>
<feature type="region of interest" description="Disordered" evidence="5">
    <location>
        <begin position="2617"/>
        <end position="2740"/>
    </location>
</feature>
<feature type="domain" description="Integrase catalytic" evidence="6">
    <location>
        <begin position="1985"/>
        <end position="2142"/>
    </location>
</feature>
<evidence type="ECO:0000313" key="8">
    <source>
        <dbReference type="Proteomes" id="UP000479190"/>
    </source>
</evidence>
<feature type="region of interest" description="Disordered" evidence="5">
    <location>
        <begin position="2513"/>
        <end position="2589"/>
    </location>
</feature>
<dbReference type="Gene3D" id="1.10.340.70">
    <property type="match status" value="1"/>
</dbReference>
<feature type="compositionally biased region" description="Acidic residues" evidence="5">
    <location>
        <begin position="48"/>
        <end position="95"/>
    </location>
</feature>
<dbReference type="InterPro" id="IPR041577">
    <property type="entry name" value="RT_RNaseH_2"/>
</dbReference>
<evidence type="ECO:0000256" key="1">
    <source>
        <dbReference type="ARBA" id="ARBA00022695"/>
    </source>
</evidence>
<keyword evidence="1" id="KW-0548">Nucleotidyltransferase</keyword>
<sequence length="3095" mass="349721">MDQVKRLSKKKTNSSKKEAHNSSRDHSDDDDNHFIADTVSEIDREEIADSESDQEGMDDSESDEEINELENDLESDEEDTLDFENDLESDEEDTLDFENDLESDEDVFDFENDQQSNLEFDNEVYLHESFSDNIKIKTNPSYDDETKLPYHVDNDDVRGIVDLDYFADEIMIMVEEHLIYQKCSERLRCVKKQHLGLDTICTYHCKKCRLRSSGLMNWRSYKSSDKCVPIARFSTRLKKIKPFSKTLTTFNNELRKETVLDSTAIRANFEVLQQRATELFELDKKILDALIDGDSAEEEILAEMSTTDEYSTKFQIASVTMKDILEPRPAQHQENNAVQRNDAANVPVPTFYKLPKIELKKFGGDIKEWLPFWSMHKKIHDDKTLTNEEKFHYLIQAMVNGTRAYELVVSYPPTAENYPKVIASLTNRFGRQDLLVEVYVRELLSLVLNETSGTLSCVYDKLETHLPALESLGVTTAMCAAMLYPLVESALPDEILRVWQRKGAHSENADGRLTNLIKFLEEEVNNEQRISLAKTGFSTSAESRSTKPTETKVKNNSSTKPGVATTAGLHTGNESAKMTCIFCKEPHESVSCDKAKRMTLEERQNIVKEKRACFSCLRPNHGAKWCKNKTKCSWCGRKHALLLCRDIRTDAKCPPAENSVKVVEDISAMCNNALCETNIYLQTLRVILKGPYEQRIVRVLLDGGSHQTYILKSVAREMKLEKIGEQTTMHNLFGGVKTEPRHHDKFKFSLMNLERTYECQMTAYDEDVICAKLPTICPGPWINSLRSKNIVCSDVETNNEHFSVMIGADIIGKLYTGKMLQVQSGPTILGTKLGWTVSGKNDAKRSDDHEDAALTVFTMFNREAKVSDLWDLDLLGISDPIATQSKAEHQESVQQHFSETVKFQDGRYEVSLPWKDNHPELSGNLFAAEKRLKGLTKKLNQEKLFQDYHRVLMGWLHTGIIETVPATEASRRHKTYMGESKFTSFKASRELDRRQRFLFHESPFLLAATLGARLAHSFEQSMGSTLRDLHFWTDSSTVLSWLRRNQQWARFVWNRVAEIKKFSDVKAWRHVPGIFNPADLPSRGCTSQQLLDSDWIKGPSWLKTPKSQWPVEQLEVEEDLINAEKAKCSAISTKRDHERIHDESRMYFTCVNGIANENDTPWYLERFSGYNKTIRTMAWITRFVENSKPGRASCNEKEINGLEFERAERLIMKLAQKESFTGVFDSRLQTLNVYVDDHGLIRTKTLISNRTEDNFDFRYPIVLDPNHEFTLRLIRHTHEKHLHAGIGTTMQVLRETVWILSSRRTVRSVINKCVRCRRHSASTLKTPPTSLPEDRVRDAKVFEIIGVDYAGPLYLREEGKAWICLFTCAVYRAVHLELVSSLSTEGFLDALRRFISRRGRPKTIYSDQGTNFRGADNLLATVDWNEIQKYCSTEKITWKFNPPASPWWGGWWERIVRIIKDLLKRSLGKASLNYEEMNTILCDCEAVINARPISYQSDEKGELIAITPAMLLKEIEDDTVPDLDQIDAFSCDRRLKYRSRLRNELRARFRSEYLGQLCSRAKSAKTWPEINVGDIVLIANDNTKRVDWPLAKVTYVVQGKDGVPRVARLKTASGEVVRPFQRLLLLEKVPHPVGEEVPADKLPINEVKDNYVAESGPGTSTPAINQDTEESAKNSQPRSRRGRIIKKPARLEDFHLAWLEKVLGRLNAAGLTINRIKCEFCRSSVKYLGYVLDGDGLRVDEDKVAPVMNYPAPTDLKSLRSFLGMLGWYARFIPNDAEMKLPFLKLTKKNAEWIWANEQQQAFEALKKALTEAPVLARPDFARPFIVQCDASALAIGGVLSQVFDDGEHPIVYVSRVLTSAERNYTTSEKECLALLWTIRKLRPHLEGYKFIAVTDHSALQYMAGSPDGPWRCNNGTQRERVMRDAHDITSAGHLGIEKTFDRVKREYYWRGMYHDVHEYVRSCDTCQRYKIDQTGPHGLMGRRVIERPWSVIACDLMEFPLSKSQNKYLIVFVDLFTRWVEFKPVRCATGKAVASALEELVLFRWETPDFLICDNSKEQVNKDVTAVLDAYGIRQVTTAPYTPRMNPTERANRTIKTMIAAYVGAKHRDWDKHLHELRHAINTAVQSSTRVLPAFLNYGRHPRPVKSLRREVETPAFEYWEIDETVWLDRISRLDAIRDLVKLHLEKAHARQARHYNRGRKDVRFAEGDIVMRRTHHLSVGVDGFNKKLDWFLPRSNPSSQRRQKQRRDCEDALASWQPHQRDPGGFEPDRCPPAGAGPRTHQHRQCDRHPHQLQGCRRTVAAFSLQPLATLDRPPWRPATPGPRTALTRPPPVRQQTSDADASAGLLPPTPAEDLAPPAEANVERPAPPRQNQPDDDDVLVLCASSDSNDEDEARGGAAANGFQFRPVAEIECSWSDEDWDEGVDQGAFPWPASRWSLPRFPDTHNLGLTPGQRRRVRREKLAAAIKREEKLGEALNRGEMASQISPPSQNPERFQLLLAAKERADVVRAKRAAAQVTAPAPSPASTSADVHGTPPPTTTEATGNASAEADRRRQETPEPPKKPANATARRRTGASKDALKQPKKLADATAWPKIAVEKNALKPLRRLAGASAWNRSGTSEHWPPPVAPPNNKRSTGRCDATRPCRALPRRSRSQRALRHRRRTRSSPLDGRTTRRSLGGRGSTRPLSSKPSRRDAAPSSTADTCPAMRTSNRQKAGVSSAGRRPTDGGPASRCPSSCTVGTAAGATWTPRPTVPGAGTATNAGCRARLVATDPPLGHRTAARRSFGDLPRESQYCAHRHRHAAPRLSQRSANQPSPAASSRRPGDRAPALCRRTGAHNARCCAMSAVLPQVARIVAPPEPDSRTSHPGGSSSRRLREKLASMPSEKNTHCALGRGEQGHSEETLMLLRLCAMAPSPVSVVHVALVNLRLVRHQDGVAVEALGRASYLPNVLLASAAADEVPAEGLREPDEVLPIYNHVRAPRAPDLRVAAAPADASALREEEVGYGVFSLPHFLLMPGQCPQTGLPERRLVLFGHRGSGDARLPAALRRSKETHHQGWLFRRRRVGPRLLFHVQAVDRRPMLLNGRGGVITK</sequence>
<feature type="region of interest" description="Disordered" evidence="5">
    <location>
        <begin position="536"/>
        <end position="569"/>
    </location>
</feature>
<dbReference type="InterPro" id="IPR012337">
    <property type="entry name" value="RNaseH-like_sf"/>
</dbReference>
<feature type="region of interest" description="Disordered" evidence="5">
    <location>
        <begin position="2234"/>
        <end position="2294"/>
    </location>
</feature>
<evidence type="ECO:0000259" key="6">
    <source>
        <dbReference type="PROSITE" id="PS50994"/>
    </source>
</evidence>
<dbReference type="Pfam" id="PF17921">
    <property type="entry name" value="Integrase_H2C2"/>
    <property type="match status" value="2"/>
</dbReference>
<feature type="compositionally biased region" description="Polar residues" evidence="5">
    <location>
        <begin position="2810"/>
        <end position="2821"/>
    </location>
</feature>
<dbReference type="FunFam" id="1.10.340.70:FF:000001">
    <property type="entry name" value="Retrovirus-related Pol polyprotein from transposon gypsy-like Protein"/>
    <property type="match status" value="1"/>
</dbReference>
<dbReference type="InterPro" id="IPR036397">
    <property type="entry name" value="RNaseH_sf"/>
</dbReference>
<dbReference type="InterPro" id="IPR040676">
    <property type="entry name" value="DUF5641"/>
</dbReference>
<feature type="compositionally biased region" description="Polar residues" evidence="5">
    <location>
        <begin position="1657"/>
        <end position="1666"/>
    </location>
</feature>
<dbReference type="Pfam" id="PF00665">
    <property type="entry name" value="rve"/>
    <property type="match status" value="1"/>
</dbReference>
<dbReference type="GO" id="GO:0042575">
    <property type="term" value="C:DNA polymerase complex"/>
    <property type="evidence" value="ECO:0007669"/>
    <property type="project" value="UniProtKB-ARBA"/>
</dbReference>
<feature type="compositionally biased region" description="Basic and acidic residues" evidence="5">
    <location>
        <begin position="2261"/>
        <end position="2272"/>
    </location>
</feature>
<dbReference type="GO" id="GO:0003676">
    <property type="term" value="F:nucleic acid binding"/>
    <property type="evidence" value="ECO:0007669"/>
    <property type="project" value="InterPro"/>
</dbReference>
<evidence type="ECO:0000256" key="5">
    <source>
        <dbReference type="SAM" id="MobiDB-lite"/>
    </source>
</evidence>
<reference evidence="7 8" key="1">
    <citation type="submission" date="2020-02" db="EMBL/GenBank/DDBJ databases">
        <authorList>
            <person name="Ferguson B K."/>
        </authorList>
    </citation>
    <scope>NUCLEOTIDE SEQUENCE [LARGE SCALE GENOMIC DNA]</scope>
</reference>
<keyword evidence="2" id="KW-0540">Nuclease</keyword>
<dbReference type="Gene3D" id="3.10.20.370">
    <property type="match status" value="1"/>
</dbReference>
<feature type="domain" description="Integrase catalytic" evidence="6">
    <location>
        <begin position="1328"/>
        <end position="1516"/>
    </location>
</feature>
<organism evidence="7 8">
    <name type="scientific">Trichogramma brassicae</name>
    <dbReference type="NCBI Taxonomy" id="86971"/>
    <lineage>
        <taxon>Eukaryota</taxon>
        <taxon>Metazoa</taxon>
        <taxon>Ecdysozoa</taxon>
        <taxon>Arthropoda</taxon>
        <taxon>Hexapoda</taxon>
        <taxon>Insecta</taxon>
        <taxon>Pterygota</taxon>
        <taxon>Neoptera</taxon>
        <taxon>Endopterygota</taxon>
        <taxon>Hymenoptera</taxon>
        <taxon>Apocrita</taxon>
        <taxon>Proctotrupomorpha</taxon>
        <taxon>Chalcidoidea</taxon>
        <taxon>Trichogrammatidae</taxon>
        <taxon>Trichogramma</taxon>
    </lineage>
</organism>
<dbReference type="Pfam" id="PF18701">
    <property type="entry name" value="DUF5641"/>
    <property type="match status" value="1"/>
</dbReference>
<feature type="compositionally biased region" description="Basic and acidic residues" evidence="5">
    <location>
        <begin position="2580"/>
        <end position="2589"/>
    </location>
</feature>
<dbReference type="SUPFAM" id="SSF53098">
    <property type="entry name" value="Ribonuclease H-like"/>
    <property type="match status" value="2"/>
</dbReference>
<dbReference type="GO" id="GO:0015074">
    <property type="term" value="P:DNA integration"/>
    <property type="evidence" value="ECO:0007669"/>
    <property type="project" value="InterPro"/>
</dbReference>
<evidence type="ECO:0000256" key="3">
    <source>
        <dbReference type="ARBA" id="ARBA00022759"/>
    </source>
</evidence>
<dbReference type="GO" id="GO:0004519">
    <property type="term" value="F:endonuclease activity"/>
    <property type="evidence" value="ECO:0007669"/>
    <property type="project" value="UniProtKB-KW"/>
</dbReference>
<feature type="region of interest" description="Disordered" evidence="5">
    <location>
        <begin position="2859"/>
        <end position="2899"/>
    </location>
</feature>